<keyword evidence="10" id="KW-0131">Cell cycle</keyword>
<evidence type="ECO:0000256" key="5">
    <source>
        <dbReference type="ARBA" id="ARBA00022618"/>
    </source>
</evidence>
<gene>
    <name evidence="14" type="ORF">SAMN05660649_03042</name>
</gene>
<dbReference type="InterPro" id="IPR050090">
    <property type="entry name" value="Tyrosine_recombinase_XerCD"/>
</dbReference>
<dbReference type="PANTHER" id="PTHR30349:SF77">
    <property type="entry name" value="TYROSINE RECOMBINASE XERC"/>
    <property type="match status" value="1"/>
</dbReference>
<keyword evidence="8 11" id="KW-0238">DNA-binding</keyword>
<dbReference type="Proteomes" id="UP000199337">
    <property type="component" value="Unassembled WGS sequence"/>
</dbReference>
<feature type="domain" description="Tyr recombinase" evidence="12">
    <location>
        <begin position="107"/>
        <end position="289"/>
    </location>
</feature>
<keyword evidence="5" id="KW-0132">Cell division</keyword>
<keyword evidence="4" id="KW-0963">Cytoplasm</keyword>
<dbReference type="RefSeq" id="WP_092472226.1">
    <property type="nucleotide sequence ID" value="NZ_FOOX01000011.1"/>
</dbReference>
<evidence type="ECO:0000256" key="2">
    <source>
        <dbReference type="ARBA" id="ARBA00004496"/>
    </source>
</evidence>
<evidence type="ECO:0000313" key="14">
    <source>
        <dbReference type="EMBL" id="SFG89186.1"/>
    </source>
</evidence>
<dbReference type="GO" id="GO:0003677">
    <property type="term" value="F:DNA binding"/>
    <property type="evidence" value="ECO:0007669"/>
    <property type="project" value="UniProtKB-UniRule"/>
</dbReference>
<dbReference type="GO" id="GO:0015074">
    <property type="term" value="P:DNA integration"/>
    <property type="evidence" value="ECO:0007669"/>
    <property type="project" value="UniProtKB-KW"/>
</dbReference>
<accession>A0A1I2VNV1</accession>
<name>A0A1I2VNV1_9FIRM</name>
<dbReference type="PROSITE" id="PS51898">
    <property type="entry name" value="TYR_RECOMBINASE"/>
    <property type="match status" value="1"/>
</dbReference>
<dbReference type="GO" id="GO:0051301">
    <property type="term" value="P:cell division"/>
    <property type="evidence" value="ECO:0007669"/>
    <property type="project" value="UniProtKB-KW"/>
</dbReference>
<dbReference type="GO" id="GO:0006310">
    <property type="term" value="P:DNA recombination"/>
    <property type="evidence" value="ECO:0007669"/>
    <property type="project" value="UniProtKB-KW"/>
</dbReference>
<dbReference type="Pfam" id="PF13495">
    <property type="entry name" value="Phage_int_SAM_4"/>
    <property type="match status" value="1"/>
</dbReference>
<proteinExistence type="inferred from homology"/>
<dbReference type="SUPFAM" id="SSF56349">
    <property type="entry name" value="DNA breaking-rejoining enzymes"/>
    <property type="match status" value="1"/>
</dbReference>
<keyword evidence="15" id="KW-1185">Reference proteome</keyword>
<evidence type="ECO:0000256" key="3">
    <source>
        <dbReference type="ARBA" id="ARBA00008857"/>
    </source>
</evidence>
<comment type="subcellular location">
    <subcellularLocation>
        <location evidence="2">Cytoplasm</location>
    </subcellularLocation>
</comment>
<dbReference type="InterPro" id="IPR013762">
    <property type="entry name" value="Integrase-like_cat_sf"/>
</dbReference>
<dbReference type="Gene3D" id="1.10.150.130">
    <property type="match status" value="1"/>
</dbReference>
<dbReference type="PROSITE" id="PS51900">
    <property type="entry name" value="CB"/>
    <property type="match status" value="1"/>
</dbReference>
<dbReference type="GO" id="GO:0007059">
    <property type="term" value="P:chromosome segregation"/>
    <property type="evidence" value="ECO:0007669"/>
    <property type="project" value="UniProtKB-KW"/>
</dbReference>
<protein>
    <submittedName>
        <fullName evidence="14">Integrase/recombinase XerC</fullName>
    </submittedName>
</protein>
<evidence type="ECO:0000259" key="12">
    <source>
        <dbReference type="PROSITE" id="PS51898"/>
    </source>
</evidence>
<evidence type="ECO:0000259" key="13">
    <source>
        <dbReference type="PROSITE" id="PS51900"/>
    </source>
</evidence>
<evidence type="ECO:0000256" key="9">
    <source>
        <dbReference type="ARBA" id="ARBA00023172"/>
    </source>
</evidence>
<evidence type="ECO:0000256" key="4">
    <source>
        <dbReference type="ARBA" id="ARBA00022490"/>
    </source>
</evidence>
<sequence length="313" mass="36608">MNDDYITWLKNEGKSEKTINEYPVILKKLIKWFEETEGNKFEPNLVTTLHIHEFISFLAQVKHYEPAYINKILASLKTFYKFAVETGLVIYNPMQKIKMKRTMKQYAAPKWLTQQEAAKFFHAIEQEKNIKRKSRDMAICRLMTGAGLRVQEVSNLNSSDVCIEKRRENVIVRGGKDGKFRIVPLNSDTVESLNAWFKYREYPNNEPLFLSERNSRLSDRAIRHMVNKYAKEAGLADVSPHTLRHTFCKGLADQGIRLEHIAYLAGHESLETTRRYTQPGENDLRKAVQTISDFTLSPYDIEIINRHRRDHNR</sequence>
<dbReference type="GO" id="GO:0005737">
    <property type="term" value="C:cytoplasm"/>
    <property type="evidence" value="ECO:0007669"/>
    <property type="project" value="UniProtKB-SubCell"/>
</dbReference>
<dbReference type="STRING" id="341036.SAMN05660649_03042"/>
<keyword evidence="6" id="KW-0159">Chromosome partition</keyword>
<dbReference type="Gene3D" id="1.10.443.10">
    <property type="entry name" value="Intergrase catalytic core"/>
    <property type="match status" value="1"/>
</dbReference>
<evidence type="ECO:0000256" key="6">
    <source>
        <dbReference type="ARBA" id="ARBA00022829"/>
    </source>
</evidence>
<reference evidence="15" key="1">
    <citation type="submission" date="2016-10" db="EMBL/GenBank/DDBJ databases">
        <authorList>
            <person name="Varghese N."/>
            <person name="Submissions S."/>
        </authorList>
    </citation>
    <scope>NUCLEOTIDE SEQUENCE [LARGE SCALE GENOMIC DNA]</scope>
    <source>
        <strain evidence="15">DSM 17038</strain>
    </source>
</reference>
<dbReference type="InterPro" id="IPR011010">
    <property type="entry name" value="DNA_brk_join_enz"/>
</dbReference>
<dbReference type="PANTHER" id="PTHR30349">
    <property type="entry name" value="PHAGE INTEGRASE-RELATED"/>
    <property type="match status" value="1"/>
</dbReference>
<dbReference type="InterPro" id="IPR002104">
    <property type="entry name" value="Integrase_catalytic"/>
</dbReference>
<evidence type="ECO:0000256" key="8">
    <source>
        <dbReference type="ARBA" id="ARBA00023125"/>
    </source>
</evidence>
<dbReference type="AlphaFoldDB" id="A0A1I2VNV1"/>
<keyword evidence="9" id="KW-0233">DNA recombination</keyword>
<keyword evidence="7" id="KW-0229">DNA integration</keyword>
<comment type="function">
    <text evidence="1">Site-specific tyrosine recombinase, which acts by catalyzing the cutting and rejoining of the recombining DNA molecules.</text>
</comment>
<feature type="domain" description="Core-binding (CB)" evidence="13">
    <location>
        <begin position="1"/>
        <end position="84"/>
    </location>
</feature>
<dbReference type="InterPro" id="IPR004107">
    <property type="entry name" value="Integrase_SAM-like_N"/>
</dbReference>
<dbReference type="InterPro" id="IPR010998">
    <property type="entry name" value="Integrase_recombinase_N"/>
</dbReference>
<evidence type="ECO:0000256" key="11">
    <source>
        <dbReference type="PROSITE-ProRule" id="PRU01248"/>
    </source>
</evidence>
<evidence type="ECO:0000256" key="7">
    <source>
        <dbReference type="ARBA" id="ARBA00022908"/>
    </source>
</evidence>
<evidence type="ECO:0000256" key="10">
    <source>
        <dbReference type="ARBA" id="ARBA00023306"/>
    </source>
</evidence>
<evidence type="ECO:0000256" key="1">
    <source>
        <dbReference type="ARBA" id="ARBA00003283"/>
    </source>
</evidence>
<evidence type="ECO:0000313" key="15">
    <source>
        <dbReference type="Proteomes" id="UP000199337"/>
    </source>
</evidence>
<comment type="similarity">
    <text evidence="3">Belongs to the 'phage' integrase family.</text>
</comment>
<dbReference type="EMBL" id="FOOX01000011">
    <property type="protein sequence ID" value="SFG89186.1"/>
    <property type="molecule type" value="Genomic_DNA"/>
</dbReference>
<dbReference type="Pfam" id="PF00589">
    <property type="entry name" value="Phage_integrase"/>
    <property type="match status" value="1"/>
</dbReference>
<organism evidence="14 15">
    <name type="scientific">Desulfotruncus arcticus DSM 17038</name>
    <dbReference type="NCBI Taxonomy" id="1121424"/>
    <lineage>
        <taxon>Bacteria</taxon>
        <taxon>Bacillati</taxon>
        <taxon>Bacillota</taxon>
        <taxon>Clostridia</taxon>
        <taxon>Eubacteriales</taxon>
        <taxon>Desulfallaceae</taxon>
        <taxon>Desulfotruncus</taxon>
    </lineage>
</organism>
<dbReference type="InterPro" id="IPR044068">
    <property type="entry name" value="CB"/>
</dbReference>
<dbReference type="OrthoDB" id="184666at2"/>